<sequence>LFSLSLCLILSLSHTESFFLPLSLFLSFLLLSLSLSHFLSLCLSLTHSHTLCVSLSLFLIHTGSLIFSLSLCFQLKAFLKQCKVANYCKQIRQLLEKLQENATHVTKKRQKATFGVSDKESVEAWERQTQEEGTPLSKYYVNWKKLRLKEIALEISGKERVRNYCLL</sequence>
<name>A0A4W3HKC9_CALMI</name>
<dbReference type="AlphaFoldDB" id="A0A4W3HKC9"/>
<dbReference type="STRING" id="7868.ENSCMIP00000009949"/>
<evidence type="ECO:0000256" key="2">
    <source>
        <dbReference type="ARBA" id="ARBA00005907"/>
    </source>
</evidence>
<dbReference type="GO" id="GO:0003714">
    <property type="term" value="F:transcription corepressor activity"/>
    <property type="evidence" value="ECO:0007669"/>
    <property type="project" value="TreeGrafter"/>
</dbReference>
<dbReference type="Pfam" id="PF03715">
    <property type="entry name" value="Noc2"/>
    <property type="match status" value="1"/>
</dbReference>
<dbReference type="GO" id="GO:0042273">
    <property type="term" value="P:ribosomal large subunit biogenesis"/>
    <property type="evidence" value="ECO:0007669"/>
    <property type="project" value="TreeGrafter"/>
</dbReference>
<reference evidence="6" key="3">
    <citation type="journal article" date="2014" name="Nature">
        <title>Elephant shark genome provides unique insights into gnathostome evolution.</title>
        <authorList>
            <consortium name="International Elephant Shark Genome Sequencing Consortium"/>
            <person name="Venkatesh B."/>
            <person name="Lee A.P."/>
            <person name="Ravi V."/>
            <person name="Maurya A.K."/>
            <person name="Lian M.M."/>
            <person name="Swann J.B."/>
            <person name="Ohta Y."/>
            <person name="Flajnik M.F."/>
            <person name="Sutoh Y."/>
            <person name="Kasahara M."/>
            <person name="Hoon S."/>
            <person name="Gangu V."/>
            <person name="Roy S.W."/>
            <person name="Irimia M."/>
            <person name="Korzh V."/>
            <person name="Kondrychyn I."/>
            <person name="Lim Z.W."/>
            <person name="Tay B.H."/>
            <person name="Tohari S."/>
            <person name="Kong K.W."/>
            <person name="Ho S."/>
            <person name="Lorente-Galdos B."/>
            <person name="Quilez J."/>
            <person name="Marques-Bonet T."/>
            <person name="Raney B.J."/>
            <person name="Ingham P.W."/>
            <person name="Tay A."/>
            <person name="Hillier L.W."/>
            <person name="Minx P."/>
            <person name="Boehm T."/>
            <person name="Wilson R.K."/>
            <person name="Brenner S."/>
            <person name="Warren W.C."/>
        </authorList>
    </citation>
    <scope>NUCLEOTIDE SEQUENCE [LARGE SCALE GENOMIC DNA]</scope>
</reference>
<feature type="transmembrane region" description="Helical" evidence="4">
    <location>
        <begin position="25"/>
        <end position="45"/>
    </location>
</feature>
<comment type="similarity">
    <text evidence="2">Belongs to the NOC2 family.</text>
</comment>
<organism evidence="5 6">
    <name type="scientific">Callorhinchus milii</name>
    <name type="common">Ghost shark</name>
    <dbReference type="NCBI Taxonomy" id="7868"/>
    <lineage>
        <taxon>Eukaryota</taxon>
        <taxon>Metazoa</taxon>
        <taxon>Chordata</taxon>
        <taxon>Craniata</taxon>
        <taxon>Vertebrata</taxon>
        <taxon>Chondrichthyes</taxon>
        <taxon>Holocephali</taxon>
        <taxon>Chimaeriformes</taxon>
        <taxon>Callorhinchidae</taxon>
        <taxon>Callorhinchus</taxon>
    </lineage>
</organism>
<proteinExistence type="inferred from homology"/>
<dbReference type="GO" id="GO:0030690">
    <property type="term" value="C:Noc1p-Noc2p complex"/>
    <property type="evidence" value="ECO:0007669"/>
    <property type="project" value="TreeGrafter"/>
</dbReference>
<reference evidence="5" key="4">
    <citation type="submission" date="2025-08" db="UniProtKB">
        <authorList>
            <consortium name="Ensembl"/>
        </authorList>
    </citation>
    <scope>IDENTIFICATION</scope>
</reference>
<dbReference type="Proteomes" id="UP000314986">
    <property type="component" value="Unassembled WGS sequence"/>
</dbReference>
<dbReference type="GO" id="GO:0005654">
    <property type="term" value="C:nucleoplasm"/>
    <property type="evidence" value="ECO:0007669"/>
    <property type="project" value="TreeGrafter"/>
</dbReference>
<reference evidence="6" key="2">
    <citation type="journal article" date="2007" name="PLoS Biol.">
        <title>Survey sequencing and comparative analysis of the elephant shark (Callorhinchus milii) genome.</title>
        <authorList>
            <person name="Venkatesh B."/>
            <person name="Kirkness E.F."/>
            <person name="Loh Y.H."/>
            <person name="Halpern A.L."/>
            <person name="Lee A.P."/>
            <person name="Johnson J."/>
            <person name="Dandona N."/>
            <person name="Viswanathan L.D."/>
            <person name="Tay A."/>
            <person name="Venter J.C."/>
            <person name="Strausberg R.L."/>
            <person name="Brenner S."/>
        </authorList>
    </citation>
    <scope>NUCLEOTIDE SEQUENCE [LARGE SCALE GENOMIC DNA]</scope>
</reference>
<dbReference type="InParanoid" id="A0A4W3HKC9"/>
<protein>
    <submittedName>
        <fullName evidence="5">Uncharacterized protein</fullName>
    </submittedName>
</protein>
<accession>A0A4W3HKC9</accession>
<dbReference type="GO" id="GO:0005730">
    <property type="term" value="C:nucleolus"/>
    <property type="evidence" value="ECO:0007669"/>
    <property type="project" value="TreeGrafter"/>
</dbReference>
<evidence type="ECO:0000313" key="6">
    <source>
        <dbReference type="Proteomes" id="UP000314986"/>
    </source>
</evidence>
<dbReference type="GeneTree" id="ENSGT00390000010057"/>
<evidence type="ECO:0000256" key="1">
    <source>
        <dbReference type="ARBA" id="ARBA00004123"/>
    </source>
</evidence>
<keyword evidence="4" id="KW-0812">Transmembrane</keyword>
<dbReference type="PANTHER" id="PTHR12687:SF4">
    <property type="entry name" value="NUCLEOLAR COMPLEX PROTEIN 2 HOMOLOG"/>
    <property type="match status" value="1"/>
</dbReference>
<reference evidence="6" key="1">
    <citation type="journal article" date="2006" name="Science">
        <title>Ancient noncoding elements conserved in the human genome.</title>
        <authorList>
            <person name="Venkatesh B."/>
            <person name="Kirkness E.F."/>
            <person name="Loh Y.H."/>
            <person name="Halpern A.L."/>
            <person name="Lee A.P."/>
            <person name="Johnson J."/>
            <person name="Dandona N."/>
            <person name="Viswanathan L.D."/>
            <person name="Tay A."/>
            <person name="Venter J.C."/>
            <person name="Strausberg R.L."/>
            <person name="Brenner S."/>
        </authorList>
    </citation>
    <scope>NUCLEOTIDE SEQUENCE [LARGE SCALE GENOMIC DNA]</scope>
</reference>
<dbReference type="GO" id="GO:0042393">
    <property type="term" value="F:histone binding"/>
    <property type="evidence" value="ECO:0007669"/>
    <property type="project" value="TreeGrafter"/>
</dbReference>
<evidence type="ECO:0000256" key="3">
    <source>
        <dbReference type="ARBA" id="ARBA00023242"/>
    </source>
</evidence>
<evidence type="ECO:0000256" key="4">
    <source>
        <dbReference type="SAM" id="Phobius"/>
    </source>
</evidence>
<dbReference type="GO" id="GO:0030691">
    <property type="term" value="C:Noc2p-Noc3p complex"/>
    <property type="evidence" value="ECO:0007669"/>
    <property type="project" value="TreeGrafter"/>
</dbReference>
<keyword evidence="6" id="KW-1185">Reference proteome</keyword>
<dbReference type="PANTHER" id="PTHR12687">
    <property type="entry name" value="NUCLEOLAR COMPLEX 2 AND RAD4-RELATED"/>
    <property type="match status" value="1"/>
</dbReference>
<keyword evidence="3" id="KW-0539">Nucleus</keyword>
<keyword evidence="4" id="KW-0472">Membrane</keyword>
<comment type="subcellular location">
    <subcellularLocation>
        <location evidence="1">Nucleus</location>
    </subcellularLocation>
</comment>
<dbReference type="Ensembl" id="ENSCMIT00000010216.1">
    <property type="protein sequence ID" value="ENSCMIP00000009949.1"/>
    <property type="gene ID" value="ENSCMIG00000005247.1"/>
</dbReference>
<dbReference type="InterPro" id="IPR005343">
    <property type="entry name" value="Noc2"/>
</dbReference>
<keyword evidence="4" id="KW-1133">Transmembrane helix</keyword>
<evidence type="ECO:0000313" key="5">
    <source>
        <dbReference type="Ensembl" id="ENSCMIP00000009949.1"/>
    </source>
</evidence>
<dbReference type="GO" id="GO:0000122">
    <property type="term" value="P:negative regulation of transcription by RNA polymerase II"/>
    <property type="evidence" value="ECO:0007669"/>
    <property type="project" value="TreeGrafter"/>
</dbReference>
<feature type="transmembrane region" description="Helical" evidence="4">
    <location>
        <begin position="57"/>
        <end position="79"/>
    </location>
</feature>
<reference evidence="5" key="5">
    <citation type="submission" date="2025-09" db="UniProtKB">
        <authorList>
            <consortium name="Ensembl"/>
        </authorList>
    </citation>
    <scope>IDENTIFICATION</scope>
</reference>